<gene>
    <name evidence="5" type="ORF">LCGC14_0528490</name>
</gene>
<dbReference type="GO" id="GO:0019843">
    <property type="term" value="F:rRNA binding"/>
    <property type="evidence" value="ECO:0007669"/>
    <property type="project" value="TreeGrafter"/>
</dbReference>
<dbReference type="GO" id="GO:0005829">
    <property type="term" value="C:cytosol"/>
    <property type="evidence" value="ECO:0007669"/>
    <property type="project" value="TreeGrafter"/>
</dbReference>
<accession>A0A0F9V4N3</accession>
<proteinExistence type="predicted"/>
<dbReference type="Pfam" id="PF05958">
    <property type="entry name" value="tRNA_U5-meth_tr"/>
    <property type="match status" value="1"/>
</dbReference>
<dbReference type="FunFam" id="2.40.50.1070:FF:000001">
    <property type="entry name" value="tRNA/tmRNA (uracil-C(5))-methyltransferase"/>
    <property type="match status" value="1"/>
</dbReference>
<dbReference type="EMBL" id="LAZR01000682">
    <property type="protein sequence ID" value="KKN60813.1"/>
    <property type="molecule type" value="Genomic_DNA"/>
</dbReference>
<dbReference type="GO" id="GO:0000049">
    <property type="term" value="F:tRNA binding"/>
    <property type="evidence" value="ECO:0007669"/>
    <property type="project" value="TreeGrafter"/>
</dbReference>
<dbReference type="InterPro" id="IPR029063">
    <property type="entry name" value="SAM-dependent_MTases_sf"/>
</dbReference>
<dbReference type="GO" id="GO:0030697">
    <property type="term" value="F:tRNA (uracil(54)-C5)-methyltransferase activity, S-adenosyl methionine-dependent"/>
    <property type="evidence" value="ECO:0007669"/>
    <property type="project" value="InterPro"/>
</dbReference>
<keyword evidence="1" id="KW-0489">Methyltransferase</keyword>
<keyword evidence="2" id="KW-0808">Transferase</keyword>
<dbReference type="Gene3D" id="2.40.50.1070">
    <property type="match status" value="1"/>
</dbReference>
<dbReference type="PROSITE" id="PS51687">
    <property type="entry name" value="SAM_MT_RNA_M5U"/>
    <property type="match status" value="1"/>
</dbReference>
<organism evidence="5">
    <name type="scientific">marine sediment metagenome</name>
    <dbReference type="NCBI Taxonomy" id="412755"/>
    <lineage>
        <taxon>unclassified sequences</taxon>
        <taxon>metagenomes</taxon>
        <taxon>ecological metagenomes</taxon>
    </lineage>
</organism>
<evidence type="ECO:0000256" key="4">
    <source>
        <dbReference type="ARBA" id="ARBA00022694"/>
    </source>
</evidence>
<dbReference type="GO" id="GO:0008033">
    <property type="term" value="P:tRNA processing"/>
    <property type="evidence" value="ECO:0007669"/>
    <property type="project" value="UniProtKB-KW"/>
</dbReference>
<dbReference type="PANTHER" id="PTHR47790:SF2">
    <property type="entry name" value="TRNA_TMRNA (URACIL-C(5))-METHYLTRANSFERASE"/>
    <property type="match status" value="1"/>
</dbReference>
<dbReference type="InterPro" id="IPR010280">
    <property type="entry name" value="U5_MeTrfase_fam"/>
</dbReference>
<evidence type="ECO:0000256" key="1">
    <source>
        <dbReference type="ARBA" id="ARBA00022603"/>
    </source>
</evidence>
<dbReference type="PANTHER" id="PTHR47790">
    <property type="entry name" value="TRNA/TMRNA (URACIL-C(5))-METHYLTRANSFERASE"/>
    <property type="match status" value="1"/>
</dbReference>
<evidence type="ECO:0000256" key="2">
    <source>
        <dbReference type="ARBA" id="ARBA00022679"/>
    </source>
</evidence>
<dbReference type="Gene3D" id="3.40.50.150">
    <property type="entry name" value="Vaccinia Virus protein VP39"/>
    <property type="match status" value="1"/>
</dbReference>
<name>A0A0F9V4N3_9ZZZZ</name>
<evidence type="ECO:0000313" key="5">
    <source>
        <dbReference type="EMBL" id="KKN60813.1"/>
    </source>
</evidence>
<feature type="non-terminal residue" evidence="5">
    <location>
        <position position="182"/>
    </location>
</feature>
<dbReference type="GO" id="GO:0032259">
    <property type="term" value="P:methylation"/>
    <property type="evidence" value="ECO:0007669"/>
    <property type="project" value="UniProtKB-KW"/>
</dbReference>
<sequence>MAYQHILIAIDFSEQSKQVCEKAKQMAADNQASLSICHIIEDFPIGSQQINQLMPLLLAEINASEILSRRLFSAEFLTTLSGEALITLIYHKPLNEEWQETALKLQQQLGVAIIGRSRKQKTVLDRDYVIEKLQVSGKEYQYQQVETGFTQPNAGVNQKMLEWALKQSTQCSGDLVELYCGN</sequence>
<keyword evidence="4" id="KW-0819">tRNA processing</keyword>
<dbReference type="InterPro" id="IPR011869">
    <property type="entry name" value="TrmA_MeTrfase"/>
</dbReference>
<dbReference type="SUPFAM" id="SSF52402">
    <property type="entry name" value="Adenine nucleotide alpha hydrolases-like"/>
    <property type="match status" value="1"/>
</dbReference>
<reference evidence="5" key="1">
    <citation type="journal article" date="2015" name="Nature">
        <title>Complex archaea that bridge the gap between prokaryotes and eukaryotes.</title>
        <authorList>
            <person name="Spang A."/>
            <person name="Saw J.H."/>
            <person name="Jorgensen S.L."/>
            <person name="Zaremba-Niedzwiedzka K."/>
            <person name="Martijn J."/>
            <person name="Lind A.E."/>
            <person name="van Eijk R."/>
            <person name="Schleper C."/>
            <person name="Guy L."/>
            <person name="Ettema T.J."/>
        </authorList>
    </citation>
    <scope>NUCLEOTIDE SEQUENCE</scope>
</reference>
<dbReference type="AlphaFoldDB" id="A0A0F9V4N3"/>
<evidence type="ECO:0000256" key="3">
    <source>
        <dbReference type="ARBA" id="ARBA00022691"/>
    </source>
</evidence>
<protein>
    <submittedName>
        <fullName evidence="5">Uncharacterized protein</fullName>
    </submittedName>
</protein>
<comment type="caution">
    <text evidence="5">The sequence shown here is derived from an EMBL/GenBank/DDBJ whole genome shotgun (WGS) entry which is preliminary data.</text>
</comment>
<keyword evidence="3" id="KW-0949">S-adenosyl-L-methionine</keyword>